<gene>
    <name evidence="1" type="ORF">PN36_26840</name>
</gene>
<dbReference type="AlphaFoldDB" id="A0A0A6RSP2"/>
<comment type="caution">
    <text evidence="1">The sequence shown here is derived from an EMBL/GenBank/DDBJ whole genome shotgun (WGS) entry which is preliminary data.</text>
</comment>
<dbReference type="EMBL" id="JSZA02000161">
    <property type="protein sequence ID" value="KHD06886.1"/>
    <property type="molecule type" value="Genomic_DNA"/>
</dbReference>
<keyword evidence="2" id="KW-1185">Reference proteome</keyword>
<proteinExistence type="predicted"/>
<dbReference type="Proteomes" id="UP000030428">
    <property type="component" value="Unassembled WGS sequence"/>
</dbReference>
<accession>A0A0A6RSP2</accession>
<reference evidence="1 2" key="1">
    <citation type="journal article" date="2016" name="Front. Microbiol.">
        <title>Single-Cell (Meta-)Genomics of a Dimorphic Candidatus Thiomargarita nelsonii Reveals Genomic Plasticity.</title>
        <authorList>
            <person name="Flood B.E."/>
            <person name="Fliss P."/>
            <person name="Jones D.S."/>
            <person name="Dick G.J."/>
            <person name="Jain S."/>
            <person name="Kaster A.K."/>
            <person name="Winkel M."/>
            <person name="Mussmann M."/>
            <person name="Bailey J."/>
        </authorList>
    </citation>
    <scope>NUCLEOTIDE SEQUENCE [LARGE SCALE GENOMIC DNA]</scope>
    <source>
        <strain evidence="1">Hydrate Ridge</strain>
    </source>
</reference>
<protein>
    <submittedName>
        <fullName evidence="1">Uncharacterized protein</fullName>
    </submittedName>
</protein>
<organism evidence="1 2">
    <name type="scientific">Candidatus Thiomargarita nelsonii</name>
    <dbReference type="NCBI Taxonomy" id="1003181"/>
    <lineage>
        <taxon>Bacteria</taxon>
        <taxon>Pseudomonadati</taxon>
        <taxon>Pseudomonadota</taxon>
        <taxon>Gammaproteobacteria</taxon>
        <taxon>Thiotrichales</taxon>
        <taxon>Thiotrichaceae</taxon>
        <taxon>Thiomargarita</taxon>
    </lineage>
</organism>
<evidence type="ECO:0000313" key="1">
    <source>
        <dbReference type="EMBL" id="KHD06886.1"/>
    </source>
</evidence>
<evidence type="ECO:0000313" key="2">
    <source>
        <dbReference type="Proteomes" id="UP000030428"/>
    </source>
</evidence>
<name>A0A0A6RSP2_9GAMM</name>
<sequence length="76" mass="8843">MQALREIHEVSSDTVTIQIPKRFPYKQVEIIVLPVEGSKMIKKTNAWETTHKIREQLERSGRTFSDSAELNRAEFV</sequence>